<comment type="caution">
    <text evidence="2">The sequence shown here is derived from an EMBL/GenBank/DDBJ whole genome shotgun (WGS) entry which is preliminary data.</text>
</comment>
<dbReference type="STRING" id="596151.DesfrDRAFT_2600"/>
<organism evidence="2 3">
    <name type="scientific">Solidesulfovibrio fructosivorans JJ]</name>
    <dbReference type="NCBI Taxonomy" id="596151"/>
    <lineage>
        <taxon>Bacteria</taxon>
        <taxon>Pseudomonadati</taxon>
        <taxon>Thermodesulfobacteriota</taxon>
        <taxon>Desulfovibrionia</taxon>
        <taxon>Desulfovibrionales</taxon>
        <taxon>Desulfovibrionaceae</taxon>
        <taxon>Solidesulfovibrio</taxon>
    </lineage>
</organism>
<sequence length="558" mass="58557">MPQRPVFISYPPPGILRRMLPLWAFGLEGPWLARRLGADMLAAARDSPKLAGLADAMAAWNFERAPLDGAFAANALAAARRKGASARRRALCAALAKATRPPKECREWPRLRDGTDTEAGAAFLARAMDDAAHGSYWRGKAFDFALARGLPDLARRVADALAADPALAPVGARLAVEAAFAWDGPAAGLAALSACDRGLFPRFYALALAQGLAETGRTGEATAVLADLWRAENWHPGLTLRLHTLLFPPAPADLDAMPGRLFVFLYTWNRAGLLARTLESLAASHLGPARVVVLDNGGTDDTQSVCRAAAVKFAPDRFAAIRLPVNIGAPAARNWLAATARLERDDLAAYVDDDVSLPADWLARLAGALRDDAQADVAGARVVAAAPGAAAGVQAADVRLLPPDAANTVRPLVNYGPGPDFGLCAAHRPCPSVSGCCHLLRGSALGDGAPFDIRFSPSQFDDLARDLGGFLAGRRAVYAGDLAVAHHQHAGPGQARTRAAVGQLRGARTKLDGLFAASDMAVAAARDANTAWAELETKWREAREATGCALSRAGSGAD</sequence>
<dbReference type="EMBL" id="AECZ01000017">
    <property type="protein sequence ID" value="EFL50659.1"/>
    <property type="molecule type" value="Genomic_DNA"/>
</dbReference>
<proteinExistence type="predicted"/>
<dbReference type="GO" id="GO:0016740">
    <property type="term" value="F:transferase activity"/>
    <property type="evidence" value="ECO:0007669"/>
    <property type="project" value="UniProtKB-KW"/>
</dbReference>
<dbReference type="Pfam" id="PF00535">
    <property type="entry name" value="Glycos_transf_2"/>
    <property type="match status" value="1"/>
</dbReference>
<accession>E1JY85</accession>
<dbReference type="PANTHER" id="PTHR43179">
    <property type="entry name" value="RHAMNOSYLTRANSFERASE WBBL"/>
    <property type="match status" value="1"/>
</dbReference>
<evidence type="ECO:0000259" key="1">
    <source>
        <dbReference type="Pfam" id="PF00535"/>
    </source>
</evidence>
<dbReference type="CDD" id="cd00761">
    <property type="entry name" value="Glyco_tranf_GTA_type"/>
    <property type="match status" value="1"/>
</dbReference>
<dbReference type="eggNOG" id="COG1216">
    <property type="taxonomic scope" value="Bacteria"/>
</dbReference>
<dbReference type="PANTHER" id="PTHR43179:SF7">
    <property type="entry name" value="RHAMNOSYLTRANSFERASE WBBL"/>
    <property type="match status" value="1"/>
</dbReference>
<dbReference type="InterPro" id="IPR001173">
    <property type="entry name" value="Glyco_trans_2-like"/>
</dbReference>
<evidence type="ECO:0000313" key="2">
    <source>
        <dbReference type="EMBL" id="EFL50659.1"/>
    </source>
</evidence>
<dbReference type="OrthoDB" id="5443808at2"/>
<dbReference type="Proteomes" id="UP000006250">
    <property type="component" value="Unassembled WGS sequence"/>
</dbReference>
<dbReference type="RefSeq" id="WP_005994512.1">
    <property type="nucleotide sequence ID" value="NZ_AECZ01000017.1"/>
</dbReference>
<protein>
    <submittedName>
        <fullName evidence="2">Glycosyl transferase family 2</fullName>
    </submittedName>
</protein>
<dbReference type="Gene3D" id="3.90.550.10">
    <property type="entry name" value="Spore Coat Polysaccharide Biosynthesis Protein SpsA, Chain A"/>
    <property type="match status" value="1"/>
</dbReference>
<feature type="domain" description="Glycosyltransferase 2-like" evidence="1">
    <location>
        <begin position="263"/>
        <end position="383"/>
    </location>
</feature>
<dbReference type="InterPro" id="IPR029044">
    <property type="entry name" value="Nucleotide-diphossugar_trans"/>
</dbReference>
<dbReference type="AlphaFoldDB" id="E1JY85"/>
<keyword evidence="3" id="KW-1185">Reference proteome</keyword>
<reference evidence="2 3" key="1">
    <citation type="submission" date="2010-08" db="EMBL/GenBank/DDBJ databases">
        <title>The draft genome of Desulfovibrio fructosovorans JJ.</title>
        <authorList>
            <consortium name="US DOE Joint Genome Institute (JGI-PGF)"/>
            <person name="Lucas S."/>
            <person name="Copeland A."/>
            <person name="Lapidus A."/>
            <person name="Cheng J.-F."/>
            <person name="Bruce D."/>
            <person name="Goodwin L."/>
            <person name="Pitluck S."/>
            <person name="Land M.L."/>
            <person name="Hauser L."/>
            <person name="Chang Y.-J."/>
            <person name="Jeffries C."/>
            <person name="Wall J.D."/>
            <person name="Stahl D.A."/>
            <person name="Arkin A.P."/>
            <person name="Dehal P."/>
            <person name="Stolyar S.M."/>
            <person name="Hazen T.C."/>
            <person name="Woyke T.J."/>
        </authorList>
    </citation>
    <scope>NUCLEOTIDE SEQUENCE [LARGE SCALE GENOMIC DNA]</scope>
    <source>
        <strain evidence="2 3">JJ</strain>
    </source>
</reference>
<evidence type="ECO:0000313" key="3">
    <source>
        <dbReference type="Proteomes" id="UP000006250"/>
    </source>
</evidence>
<dbReference type="SUPFAM" id="SSF53448">
    <property type="entry name" value="Nucleotide-diphospho-sugar transferases"/>
    <property type="match status" value="1"/>
</dbReference>
<keyword evidence="2" id="KW-0808">Transferase</keyword>
<gene>
    <name evidence="2" type="ORF">DesfrDRAFT_2600</name>
</gene>
<name>E1JY85_SOLFR</name>